<gene>
    <name evidence="8" type="primary">alr</name>
    <name evidence="8" type="ORF">AXFE_04970</name>
</gene>
<organism evidence="8 9">
    <name type="scientific">Acidithrix ferrooxidans</name>
    <dbReference type="NCBI Taxonomy" id="1280514"/>
    <lineage>
        <taxon>Bacteria</taxon>
        <taxon>Bacillati</taxon>
        <taxon>Actinomycetota</taxon>
        <taxon>Acidimicrobiia</taxon>
        <taxon>Acidimicrobiales</taxon>
        <taxon>Acidimicrobiaceae</taxon>
        <taxon>Acidithrix</taxon>
    </lineage>
</organism>
<evidence type="ECO:0000256" key="2">
    <source>
        <dbReference type="ARBA" id="ARBA00022898"/>
    </source>
</evidence>
<dbReference type="UniPathway" id="UPA00042">
    <property type="reaction ID" value="UER00497"/>
</dbReference>
<evidence type="ECO:0000256" key="5">
    <source>
        <dbReference type="PIRSR" id="PIRSR600821-50"/>
    </source>
</evidence>
<sequence length="373" mass="40289">MGAEHRPVWAEIDAQALIHNYRLFAALAAPARICAVVKADAYGHGAVDVARILHEVGCRDFAVAFVDEGVELRQAGIDGEILVLSEPAVSDFGVAGDADISLTLYSLEAIGIALATRFGKEGKRLSFQLKLDTGMYRAGASLSDIDRISELLEGVDLDGIWSHFAVADLDDPESVAFTKLQIERFRDAVEALSLKGITARQLHIANTAGLLDFPKVRFSKVRVGLGLYGYDPNPKSRSIGLRPVLSLISKVTFIRQVEQGVRPSYGRLRPIDSDGFLGLVPIGYADGVPRALFRGGGKVAINGVLYPFAGMVSMDQSVIDLGPGPRVQIGDRVVLLGSDNPVSIWADEWALRTGTISWEILCGISKRVPRRVV</sequence>
<feature type="active site" description="Proton acceptor; specific for D-alanine" evidence="4">
    <location>
        <position position="38"/>
    </location>
</feature>
<dbReference type="PROSITE" id="PS00395">
    <property type="entry name" value="ALANINE_RACEMASE"/>
    <property type="match status" value="1"/>
</dbReference>
<dbReference type="OrthoDB" id="9813814at2"/>
<dbReference type="PATRIC" id="fig|1280514.3.peg.684"/>
<dbReference type="InterPro" id="IPR029066">
    <property type="entry name" value="PLP-binding_barrel"/>
</dbReference>
<comment type="pathway">
    <text evidence="4">Amino-acid biosynthesis; D-alanine biosynthesis; D-alanine from L-alanine: step 1/1.</text>
</comment>
<dbReference type="GO" id="GO:0005829">
    <property type="term" value="C:cytosol"/>
    <property type="evidence" value="ECO:0007669"/>
    <property type="project" value="TreeGrafter"/>
</dbReference>
<dbReference type="InterPro" id="IPR000821">
    <property type="entry name" value="Ala_racemase"/>
</dbReference>
<dbReference type="CDD" id="cd00430">
    <property type="entry name" value="PLPDE_III_AR"/>
    <property type="match status" value="1"/>
</dbReference>
<dbReference type="Pfam" id="PF00842">
    <property type="entry name" value="Ala_racemase_C"/>
    <property type="match status" value="1"/>
</dbReference>
<dbReference type="SUPFAM" id="SSF50621">
    <property type="entry name" value="Alanine racemase C-terminal domain-like"/>
    <property type="match status" value="1"/>
</dbReference>
<dbReference type="RefSeq" id="WP_052604294.1">
    <property type="nucleotide sequence ID" value="NZ_JXYS01000012.1"/>
</dbReference>
<dbReference type="Gene3D" id="3.20.20.10">
    <property type="entry name" value="Alanine racemase"/>
    <property type="match status" value="1"/>
</dbReference>
<name>A0A0D8HL21_9ACTN</name>
<feature type="modified residue" description="N6-(pyridoxal phosphate)lysine" evidence="4 5">
    <location>
        <position position="38"/>
    </location>
</feature>
<keyword evidence="9" id="KW-1185">Reference proteome</keyword>
<comment type="similarity">
    <text evidence="4">Belongs to the alanine racemase family.</text>
</comment>
<protein>
    <recommendedName>
        <fullName evidence="4">Alanine racemase</fullName>
        <ecNumber evidence="4">5.1.1.1</ecNumber>
    </recommendedName>
</protein>
<dbReference type="GO" id="GO:0030170">
    <property type="term" value="F:pyridoxal phosphate binding"/>
    <property type="evidence" value="ECO:0007669"/>
    <property type="project" value="UniProtKB-UniRule"/>
</dbReference>
<dbReference type="InterPro" id="IPR011079">
    <property type="entry name" value="Ala_racemase_C"/>
</dbReference>
<dbReference type="Proteomes" id="UP000032360">
    <property type="component" value="Unassembled WGS sequence"/>
</dbReference>
<evidence type="ECO:0000313" key="8">
    <source>
        <dbReference type="EMBL" id="KJF18549.1"/>
    </source>
</evidence>
<dbReference type="HAMAP" id="MF_01201">
    <property type="entry name" value="Ala_racemase"/>
    <property type="match status" value="1"/>
</dbReference>
<feature type="domain" description="Alanine racemase C-terminal" evidence="7">
    <location>
        <begin position="244"/>
        <end position="373"/>
    </location>
</feature>
<comment type="cofactor">
    <cofactor evidence="1 4 5">
        <name>pyridoxal 5'-phosphate</name>
        <dbReference type="ChEBI" id="CHEBI:597326"/>
    </cofactor>
</comment>
<keyword evidence="2 4" id="KW-0663">Pyridoxal phosphate</keyword>
<accession>A0A0D8HL21</accession>
<evidence type="ECO:0000256" key="4">
    <source>
        <dbReference type="HAMAP-Rule" id="MF_01201"/>
    </source>
</evidence>
<dbReference type="PRINTS" id="PR00992">
    <property type="entry name" value="ALARACEMASE"/>
</dbReference>
<evidence type="ECO:0000256" key="3">
    <source>
        <dbReference type="ARBA" id="ARBA00023235"/>
    </source>
</evidence>
<dbReference type="FunFam" id="3.20.20.10:FF:000002">
    <property type="entry name" value="Alanine racemase"/>
    <property type="match status" value="1"/>
</dbReference>
<evidence type="ECO:0000256" key="1">
    <source>
        <dbReference type="ARBA" id="ARBA00001933"/>
    </source>
</evidence>
<comment type="caution">
    <text evidence="8">The sequence shown here is derived from an EMBL/GenBank/DDBJ whole genome shotgun (WGS) entry which is preliminary data.</text>
</comment>
<dbReference type="GO" id="GO:0030632">
    <property type="term" value="P:D-alanine biosynthetic process"/>
    <property type="evidence" value="ECO:0007669"/>
    <property type="project" value="UniProtKB-UniRule"/>
</dbReference>
<evidence type="ECO:0000256" key="6">
    <source>
        <dbReference type="PIRSR" id="PIRSR600821-52"/>
    </source>
</evidence>
<dbReference type="Pfam" id="PF01168">
    <property type="entry name" value="Ala_racemase_N"/>
    <property type="match status" value="1"/>
</dbReference>
<evidence type="ECO:0000313" key="9">
    <source>
        <dbReference type="Proteomes" id="UP000032360"/>
    </source>
</evidence>
<feature type="binding site" evidence="4 6">
    <location>
        <position position="137"/>
    </location>
    <ligand>
        <name>substrate</name>
    </ligand>
</feature>
<dbReference type="InterPro" id="IPR020622">
    <property type="entry name" value="Ala_racemase_pyridoxalP-BS"/>
</dbReference>
<proteinExistence type="inferred from homology"/>
<dbReference type="EMBL" id="JXYS01000012">
    <property type="protein sequence ID" value="KJF18549.1"/>
    <property type="molecule type" value="Genomic_DNA"/>
</dbReference>
<feature type="active site" description="Proton acceptor; specific for L-alanine" evidence="4">
    <location>
        <position position="265"/>
    </location>
</feature>
<comment type="function">
    <text evidence="4">Catalyzes the interconversion of L-alanine and D-alanine. May also act on other amino acids.</text>
</comment>
<feature type="binding site" evidence="4 6">
    <location>
        <position position="314"/>
    </location>
    <ligand>
        <name>substrate</name>
    </ligand>
</feature>
<dbReference type="Gene3D" id="2.40.37.10">
    <property type="entry name" value="Lyase, Ornithine Decarboxylase, Chain A, domain 1"/>
    <property type="match status" value="1"/>
</dbReference>
<dbReference type="InterPro" id="IPR009006">
    <property type="entry name" value="Ala_racemase/Decarboxylase_C"/>
</dbReference>
<dbReference type="PANTHER" id="PTHR30511:SF0">
    <property type="entry name" value="ALANINE RACEMASE, CATABOLIC-RELATED"/>
    <property type="match status" value="1"/>
</dbReference>
<dbReference type="AlphaFoldDB" id="A0A0D8HL21"/>
<dbReference type="InterPro" id="IPR001608">
    <property type="entry name" value="Ala_racemase_N"/>
</dbReference>
<comment type="catalytic activity">
    <reaction evidence="4">
        <text>L-alanine = D-alanine</text>
        <dbReference type="Rhea" id="RHEA:20249"/>
        <dbReference type="ChEBI" id="CHEBI:57416"/>
        <dbReference type="ChEBI" id="CHEBI:57972"/>
        <dbReference type="EC" id="5.1.1.1"/>
    </reaction>
</comment>
<keyword evidence="3 4" id="KW-0413">Isomerase</keyword>
<dbReference type="PANTHER" id="PTHR30511">
    <property type="entry name" value="ALANINE RACEMASE"/>
    <property type="match status" value="1"/>
</dbReference>
<dbReference type="EC" id="5.1.1.1" evidence="4"/>
<dbReference type="GO" id="GO:0008784">
    <property type="term" value="F:alanine racemase activity"/>
    <property type="evidence" value="ECO:0007669"/>
    <property type="project" value="UniProtKB-UniRule"/>
</dbReference>
<dbReference type="SMART" id="SM01005">
    <property type="entry name" value="Ala_racemase_C"/>
    <property type="match status" value="1"/>
</dbReference>
<dbReference type="NCBIfam" id="TIGR00492">
    <property type="entry name" value="alr"/>
    <property type="match status" value="1"/>
</dbReference>
<dbReference type="STRING" id="1280514.AXFE_04970"/>
<evidence type="ECO:0000259" key="7">
    <source>
        <dbReference type="SMART" id="SM01005"/>
    </source>
</evidence>
<dbReference type="SUPFAM" id="SSF51419">
    <property type="entry name" value="PLP-binding barrel"/>
    <property type="match status" value="1"/>
</dbReference>
<reference evidence="8 9" key="1">
    <citation type="submission" date="2015-01" db="EMBL/GenBank/DDBJ databases">
        <title>Draft genome of the acidophilic iron oxidizer Acidithrix ferrooxidans strain Py-F3.</title>
        <authorList>
            <person name="Poehlein A."/>
            <person name="Eisen S."/>
            <person name="Schloemann M."/>
            <person name="Johnson B.D."/>
            <person name="Daniel R."/>
            <person name="Muehling M."/>
        </authorList>
    </citation>
    <scope>NUCLEOTIDE SEQUENCE [LARGE SCALE GENOMIC DNA]</scope>
    <source>
        <strain evidence="8 9">Py-F3</strain>
    </source>
</reference>